<dbReference type="Pfam" id="PF01715">
    <property type="entry name" value="IPPT"/>
    <property type="match status" value="1"/>
</dbReference>
<feature type="compositionally biased region" description="Basic and acidic residues" evidence="7">
    <location>
        <begin position="35"/>
        <end position="46"/>
    </location>
</feature>
<keyword evidence="5 6" id="KW-0067">ATP-binding</keyword>
<dbReference type="EMBL" id="CM009298">
    <property type="protein sequence ID" value="RQO95935.1"/>
    <property type="molecule type" value="Genomic_DNA"/>
</dbReference>
<dbReference type="HAMAP" id="MF_00185">
    <property type="entry name" value="IPP_trans"/>
    <property type="match status" value="1"/>
</dbReference>
<evidence type="ECO:0000256" key="3">
    <source>
        <dbReference type="ARBA" id="ARBA00022712"/>
    </source>
</evidence>
<dbReference type="GO" id="GO:0008033">
    <property type="term" value="P:tRNA processing"/>
    <property type="evidence" value="ECO:0007669"/>
    <property type="project" value="InterPro"/>
</dbReference>
<organism evidence="8 9">
    <name type="scientific">Populus trichocarpa</name>
    <name type="common">Western balsam poplar</name>
    <name type="synonym">Populus balsamifera subsp. trichocarpa</name>
    <dbReference type="NCBI Taxonomy" id="3694"/>
    <lineage>
        <taxon>Eukaryota</taxon>
        <taxon>Viridiplantae</taxon>
        <taxon>Streptophyta</taxon>
        <taxon>Embryophyta</taxon>
        <taxon>Tracheophyta</taxon>
        <taxon>Spermatophyta</taxon>
        <taxon>Magnoliopsida</taxon>
        <taxon>eudicotyledons</taxon>
        <taxon>Gunneridae</taxon>
        <taxon>Pentapetalae</taxon>
        <taxon>rosids</taxon>
        <taxon>fabids</taxon>
        <taxon>Malpighiales</taxon>
        <taxon>Salicaceae</taxon>
        <taxon>Saliceae</taxon>
        <taxon>Populus</taxon>
    </lineage>
</organism>
<keyword evidence="4 6" id="KW-0547">Nucleotide-binding</keyword>
<evidence type="ECO:0000256" key="4">
    <source>
        <dbReference type="ARBA" id="ARBA00022741"/>
    </source>
</evidence>
<keyword evidence="9" id="KW-1185">Reference proteome</keyword>
<sequence length="396" mass="44499">MSCTAWLTSERSTEREMESDSAAEEALQNPSNTDGGEKLTVTKKEEKEEKPKLVVIMGPTGSGKSKLAIDLAAHFPVEIINADSMQVYRGLDVLTNKVPISDQEGVPHHLLGTLNPNVEFTAKDFRDSAIPLINEILSRNCLPVVVGGTNYYIQALVSPFLLDDTTNDLDESLLNHPSGDEQTDHATDSGRESFNHSYDYLRELDPVAANRLHPNNHRKINQYLNLYARSGILPSKLYQGKAAENWGCMDNYRFHCCFICVDADIPVLDRYVEQRVDSMIDAGLLGEVCEVYNYNADYTRGLRQAIGVREFDNFLRVYMSDEKGHDSMGSLFLQSKNEDVKLLKDNMREILHSSDDNQLKILLAEAIDKVKANTRRLVRVQANRMNCGLDKLLAPL</sequence>
<dbReference type="GO" id="GO:0005524">
    <property type="term" value="F:ATP binding"/>
    <property type="evidence" value="ECO:0007669"/>
    <property type="project" value="UniProtKB-KW"/>
</dbReference>
<feature type="region of interest" description="Disordered" evidence="7">
    <location>
        <begin position="171"/>
        <end position="190"/>
    </location>
</feature>
<feature type="region of interest" description="Disordered" evidence="7">
    <location>
        <begin position="1"/>
        <end position="46"/>
    </location>
</feature>
<reference evidence="8 9" key="1">
    <citation type="journal article" date="2006" name="Science">
        <title>The genome of black cottonwood, Populus trichocarpa (Torr. &amp; Gray).</title>
        <authorList>
            <person name="Tuskan G.A."/>
            <person name="Difazio S."/>
            <person name="Jansson S."/>
            <person name="Bohlmann J."/>
            <person name="Grigoriev I."/>
            <person name="Hellsten U."/>
            <person name="Putnam N."/>
            <person name="Ralph S."/>
            <person name="Rombauts S."/>
            <person name="Salamov A."/>
            <person name="Schein J."/>
            <person name="Sterck L."/>
            <person name="Aerts A."/>
            <person name="Bhalerao R.R."/>
            <person name="Bhalerao R.P."/>
            <person name="Blaudez D."/>
            <person name="Boerjan W."/>
            <person name="Brun A."/>
            <person name="Brunner A."/>
            <person name="Busov V."/>
            <person name="Campbell M."/>
            <person name="Carlson J."/>
            <person name="Chalot M."/>
            <person name="Chapman J."/>
            <person name="Chen G.L."/>
            <person name="Cooper D."/>
            <person name="Coutinho P.M."/>
            <person name="Couturier J."/>
            <person name="Covert S."/>
            <person name="Cronk Q."/>
            <person name="Cunningham R."/>
            <person name="Davis J."/>
            <person name="Degroeve S."/>
            <person name="Dejardin A."/>
            <person name="Depamphilis C."/>
            <person name="Detter J."/>
            <person name="Dirks B."/>
            <person name="Dubchak I."/>
            <person name="Duplessis S."/>
            <person name="Ehlting J."/>
            <person name="Ellis B."/>
            <person name="Gendler K."/>
            <person name="Goodstein D."/>
            <person name="Gribskov M."/>
            <person name="Grimwood J."/>
            <person name="Groover A."/>
            <person name="Gunter L."/>
            <person name="Hamberger B."/>
            <person name="Heinze B."/>
            <person name="Helariutta Y."/>
            <person name="Henrissat B."/>
            <person name="Holligan D."/>
            <person name="Holt R."/>
            <person name="Huang W."/>
            <person name="Islam-Faridi N."/>
            <person name="Jones S."/>
            <person name="Jones-Rhoades M."/>
            <person name="Jorgensen R."/>
            <person name="Joshi C."/>
            <person name="Kangasjarvi J."/>
            <person name="Karlsson J."/>
            <person name="Kelleher C."/>
            <person name="Kirkpatrick R."/>
            <person name="Kirst M."/>
            <person name="Kohler A."/>
            <person name="Kalluri U."/>
            <person name="Larimer F."/>
            <person name="Leebens-Mack J."/>
            <person name="Leple J.C."/>
            <person name="Locascio P."/>
            <person name="Lou Y."/>
            <person name="Lucas S."/>
            <person name="Martin F."/>
            <person name="Montanini B."/>
            <person name="Napoli C."/>
            <person name="Nelson D.R."/>
            <person name="Nelson C."/>
            <person name="Nieminen K."/>
            <person name="Nilsson O."/>
            <person name="Pereda V."/>
            <person name="Peter G."/>
            <person name="Philippe R."/>
            <person name="Pilate G."/>
            <person name="Poliakov A."/>
            <person name="Razumovskaya J."/>
            <person name="Richardson P."/>
            <person name="Rinaldi C."/>
            <person name="Ritland K."/>
            <person name="Rouze P."/>
            <person name="Ryaboy D."/>
            <person name="Schmutz J."/>
            <person name="Schrader J."/>
            <person name="Segerman B."/>
            <person name="Shin H."/>
            <person name="Siddiqui A."/>
            <person name="Sterky F."/>
            <person name="Terry A."/>
            <person name="Tsai C.J."/>
            <person name="Uberbacher E."/>
            <person name="Unneberg P."/>
            <person name="Vahala J."/>
            <person name="Wall K."/>
            <person name="Wessler S."/>
            <person name="Yang G."/>
            <person name="Yin T."/>
            <person name="Douglas C."/>
            <person name="Marra M."/>
            <person name="Sandberg G."/>
            <person name="Van de Peer Y."/>
            <person name="Rokhsar D."/>
        </authorList>
    </citation>
    <scope>NUCLEOTIDE SEQUENCE [LARGE SCALE GENOMIC DNA]</scope>
    <source>
        <strain evidence="9">cv. Nisqually</strain>
        <strain evidence="8">Nisqually-1</strain>
    </source>
</reference>
<feature type="compositionally biased region" description="Basic and acidic residues" evidence="7">
    <location>
        <begin position="178"/>
        <end position="190"/>
    </location>
</feature>
<dbReference type="GO" id="GO:0052381">
    <property type="term" value="F:tRNA dimethylallyltransferase activity"/>
    <property type="evidence" value="ECO:0007669"/>
    <property type="project" value="InterPro"/>
</dbReference>
<evidence type="ECO:0000313" key="9">
    <source>
        <dbReference type="Proteomes" id="UP000006729"/>
    </source>
</evidence>
<dbReference type="PANTHER" id="PTHR11088">
    <property type="entry name" value="TRNA DIMETHYLALLYLTRANSFERASE"/>
    <property type="match status" value="1"/>
</dbReference>
<evidence type="ECO:0000256" key="2">
    <source>
        <dbReference type="ARBA" id="ARBA00022679"/>
    </source>
</evidence>
<dbReference type="AlphaFoldDB" id="A0A3N7FK74"/>
<gene>
    <name evidence="8" type="ORF">POPTR_009G147600</name>
</gene>
<comment type="similarity">
    <text evidence="1 6">Belongs to the IPP transferase family.</text>
</comment>
<dbReference type="SUPFAM" id="SSF52540">
    <property type="entry name" value="P-loop containing nucleoside triphosphate hydrolases"/>
    <property type="match status" value="1"/>
</dbReference>
<dbReference type="NCBIfam" id="TIGR00174">
    <property type="entry name" value="miaA"/>
    <property type="match status" value="1"/>
</dbReference>
<evidence type="ECO:0000256" key="6">
    <source>
        <dbReference type="RuleBase" id="RU003785"/>
    </source>
</evidence>
<dbReference type="Gene3D" id="3.40.50.300">
    <property type="entry name" value="P-loop containing nucleotide triphosphate hydrolases"/>
    <property type="match status" value="1"/>
</dbReference>
<dbReference type="GO" id="GO:0009691">
    <property type="term" value="P:cytokinin biosynthetic process"/>
    <property type="evidence" value="ECO:0007669"/>
    <property type="project" value="UniProtKB-KW"/>
</dbReference>
<dbReference type="InterPro" id="IPR018022">
    <property type="entry name" value="IPT"/>
</dbReference>
<evidence type="ECO:0000256" key="1">
    <source>
        <dbReference type="ARBA" id="ARBA00005842"/>
    </source>
</evidence>
<protein>
    <submittedName>
        <fullName evidence="8">Uncharacterized protein</fullName>
    </submittedName>
</protein>
<accession>A0A3N7FK74</accession>
<reference evidence="8" key="2">
    <citation type="submission" date="2017-07" db="EMBL/GenBank/DDBJ databases">
        <title>WGS assembly of Populus trichocarpa.</title>
        <authorList>
            <person name="Tuskan G."/>
            <person name="Difazio S."/>
            <person name="Jansson S."/>
            <person name="Bohlmann J."/>
            <person name="Grigoriev I."/>
            <person name="Hellsten U."/>
            <person name="Putnam N."/>
            <person name="Ralph S."/>
            <person name="Rombauts S."/>
            <person name="Salamov A."/>
            <person name="Schein J."/>
            <person name="Sterck L."/>
            <person name="Aerts A."/>
            <person name="Bhalerao R."/>
            <person name="Bhalerao R."/>
            <person name="Blaudez D."/>
            <person name="Boerjan W."/>
            <person name="Brun A."/>
            <person name="Brunner A."/>
            <person name="Busov V."/>
            <person name="Campbell M."/>
            <person name="Carlson J."/>
            <person name="Chalot M."/>
            <person name="Chapman J."/>
            <person name="Chen G."/>
            <person name="Cooper D."/>
            <person name="Coutinho P."/>
            <person name="Couturier J."/>
            <person name="Covert S."/>
            <person name="Cronk Q."/>
            <person name="Cunningham R."/>
            <person name="Davis J."/>
            <person name="Degroeve S."/>
            <person name="Dejardin A."/>
            <person name="Depamphilis C."/>
            <person name="Detter J."/>
            <person name="Dirks B."/>
            <person name="Dubchak I."/>
            <person name="Duplessis S."/>
            <person name="Ehlting J."/>
            <person name="Ellis B."/>
            <person name="Gendler K."/>
            <person name="Goodstein D."/>
            <person name="Gribskov M."/>
            <person name="Grimwood J."/>
            <person name="Groover A."/>
            <person name="Gunter L."/>
            <person name="Hamberger B."/>
            <person name="Heinze B."/>
            <person name="Helariutta Y."/>
            <person name="Henrissat B."/>
            <person name="Holligan D."/>
            <person name="Holt R."/>
            <person name="Huang W."/>
            <person name="Islam-Faridi N."/>
            <person name="Jones S."/>
            <person name="Jones-Rhoades M."/>
            <person name="Jorgensen R."/>
            <person name="Joshi C."/>
            <person name="Kangasjarvi J."/>
            <person name="Karlsson J."/>
            <person name="Kelleher C."/>
            <person name="Kirkpatrick R."/>
            <person name="Kirst M."/>
            <person name="Kohler A."/>
            <person name="Kalluri U."/>
            <person name="Larimer F."/>
            <person name="Leebens-Mack J."/>
            <person name="Leple J."/>
            <person name="Locascio P."/>
            <person name="Lou Y."/>
            <person name="Lucas S."/>
            <person name="Martin F."/>
            <person name="Montanini B."/>
            <person name="Napoli C."/>
            <person name="Nelson D."/>
            <person name="Nelson C."/>
            <person name="Nieminen K."/>
            <person name="Nilsson O."/>
            <person name="Pereda V."/>
            <person name="Peter G."/>
            <person name="Philippe R."/>
            <person name="Pilate G."/>
            <person name="Poliakov A."/>
            <person name="Razumovskaya J."/>
            <person name="Richardson P."/>
            <person name="Rinaldi C."/>
            <person name="Ritland K."/>
            <person name="Rouze P."/>
            <person name="Ryaboy D."/>
            <person name="Schmutz J."/>
            <person name="Schrader J."/>
            <person name="Segerman B."/>
            <person name="Shin H."/>
            <person name="Siddiqui A."/>
            <person name="Sterky F."/>
            <person name="Terry A."/>
            <person name="Tsai C."/>
            <person name="Uberbacher E."/>
            <person name="Unneberg P."/>
            <person name="Vahala J."/>
            <person name="Wall K."/>
            <person name="Wessler S."/>
            <person name="Yang G."/>
            <person name="Yin T."/>
            <person name="Douglas C."/>
            <person name="Marra M."/>
            <person name="Sandberg G."/>
            <person name="Van De Peer Y."/>
            <person name="Rokhsar D."/>
        </authorList>
    </citation>
    <scope>NUCLEOTIDE SEQUENCE</scope>
    <source>
        <strain evidence="8">Nisqually-1</strain>
    </source>
</reference>
<name>A0A3N7FK74_POPTR</name>
<dbReference type="EMBL" id="CM009298">
    <property type="protein sequence ID" value="RQO95939.1"/>
    <property type="molecule type" value="Genomic_DNA"/>
</dbReference>
<keyword evidence="3" id="KW-0203">Cytokinin biosynthesis</keyword>
<dbReference type="InterPro" id="IPR039657">
    <property type="entry name" value="Dimethylallyltransferase"/>
</dbReference>
<dbReference type="InterPro" id="IPR027417">
    <property type="entry name" value="P-loop_NTPase"/>
</dbReference>
<dbReference type="Proteomes" id="UP000006729">
    <property type="component" value="Chromosome 9"/>
</dbReference>
<keyword evidence="2 6" id="KW-0808">Transferase</keyword>
<evidence type="ECO:0000313" key="8">
    <source>
        <dbReference type="EMBL" id="RQO95939.1"/>
    </source>
</evidence>
<proteinExistence type="inferred from homology"/>
<dbReference type="Gene3D" id="1.10.20.140">
    <property type="match status" value="1"/>
</dbReference>
<dbReference type="PANTHER" id="PTHR11088:SF82">
    <property type="entry name" value="TRNA DIMETHYLALLYLTRANSFERASE 2"/>
    <property type="match status" value="1"/>
</dbReference>
<evidence type="ECO:0000256" key="5">
    <source>
        <dbReference type="ARBA" id="ARBA00022840"/>
    </source>
</evidence>
<evidence type="ECO:0000256" key="7">
    <source>
        <dbReference type="SAM" id="MobiDB-lite"/>
    </source>
</evidence>